<dbReference type="PRINTS" id="PR00722">
    <property type="entry name" value="CHYMOTRYPSIN"/>
</dbReference>
<evidence type="ECO:0000256" key="9">
    <source>
        <dbReference type="RuleBase" id="RU363034"/>
    </source>
</evidence>
<dbReference type="AlphaFoldDB" id="A0A9P0ITX7"/>
<dbReference type="CDD" id="cd00190">
    <property type="entry name" value="Tryp_SPc"/>
    <property type="match status" value="1"/>
</dbReference>
<dbReference type="SUPFAM" id="SSF50494">
    <property type="entry name" value="Trypsin-like serine proteases"/>
    <property type="match status" value="1"/>
</dbReference>
<dbReference type="Gene3D" id="2.40.10.10">
    <property type="entry name" value="Trypsin-like serine proteases"/>
    <property type="match status" value="2"/>
</dbReference>
<evidence type="ECO:0000256" key="4">
    <source>
        <dbReference type="ARBA" id="ARBA00022729"/>
    </source>
</evidence>
<dbReference type="PROSITE" id="PS00135">
    <property type="entry name" value="TRYPSIN_SER"/>
    <property type="match status" value="1"/>
</dbReference>
<dbReference type="Proteomes" id="UP001153620">
    <property type="component" value="Chromosome 1"/>
</dbReference>
<keyword evidence="5" id="KW-0391">Immunity</keyword>
<feature type="signal peptide" evidence="10">
    <location>
        <begin position="1"/>
        <end position="20"/>
    </location>
</feature>
<evidence type="ECO:0000256" key="1">
    <source>
        <dbReference type="ARBA" id="ARBA00004613"/>
    </source>
</evidence>
<accession>A0A9P0ITX7</accession>
<dbReference type="SMART" id="SM00020">
    <property type="entry name" value="Tryp_SPc"/>
    <property type="match status" value="1"/>
</dbReference>
<gene>
    <name evidence="13" type="ORF">CHIRRI_LOCUS4376</name>
</gene>
<keyword evidence="9" id="KW-0645">Protease</keyword>
<reference evidence="13" key="2">
    <citation type="submission" date="2022-10" db="EMBL/GenBank/DDBJ databases">
        <authorList>
            <consortium name="ENA_rothamsted_submissions"/>
            <consortium name="culmorum"/>
            <person name="King R."/>
        </authorList>
    </citation>
    <scope>NUCLEOTIDE SEQUENCE</scope>
</reference>
<dbReference type="GO" id="GO:0005576">
    <property type="term" value="C:extracellular region"/>
    <property type="evidence" value="ECO:0007669"/>
    <property type="project" value="UniProtKB-SubCell"/>
</dbReference>
<dbReference type="InterPro" id="IPR001254">
    <property type="entry name" value="Trypsin_dom"/>
</dbReference>
<feature type="domain" description="Clip" evidence="12">
    <location>
        <begin position="26"/>
        <end position="74"/>
    </location>
</feature>
<comment type="subcellular location">
    <subcellularLocation>
        <location evidence="1">Secreted</location>
    </subcellularLocation>
</comment>
<keyword evidence="4 10" id="KW-0732">Signal</keyword>
<dbReference type="PANTHER" id="PTHR24260">
    <property type="match status" value="1"/>
</dbReference>
<proteinExistence type="inferred from homology"/>
<evidence type="ECO:0000256" key="10">
    <source>
        <dbReference type="SAM" id="SignalP"/>
    </source>
</evidence>
<dbReference type="InterPro" id="IPR051333">
    <property type="entry name" value="CLIP_Serine_Protease"/>
</dbReference>
<dbReference type="InterPro" id="IPR018114">
    <property type="entry name" value="TRYPSIN_HIS"/>
</dbReference>
<dbReference type="GO" id="GO:0045087">
    <property type="term" value="P:innate immune response"/>
    <property type="evidence" value="ECO:0007669"/>
    <property type="project" value="UniProtKB-KW"/>
</dbReference>
<sequence>MTTFLSLIFVIFFNVVLINSHEEGSQCPNFDGSTGICRVQTKCKWALDGLKNKQFTVRQLVQCGFQNRNVIICCKEDIPPRPDEINFQTTTRKHEAGDIVYTDDDDLQSIPKVPRKALQACDKIKKINLLGIDFHILNGNRTEVGEFPHQVVLGYLDEVDSTKGPSWDCGGSLISRNFVLTAAHCANSKQRQPKVILLGKTSLDNADDLDPTVIPVKDVILHPSYTSRQKYNDIALIEMNTPPSFEYTRTLRPACLYTKSTLLNEQAIITGFGIVEVQTRQKSTWMMKAFLRELPLEECRAKYLPTGLSKIPDNLRQTQMCATGATPDGSTIDACQGDSGGPLQIKEMVLADPFYTVVGVTSFGASCGSSIPGVYTRVSEYLDWIEQVVWPKAKVEI</sequence>
<evidence type="ECO:0000259" key="12">
    <source>
        <dbReference type="PROSITE" id="PS51888"/>
    </source>
</evidence>
<evidence type="ECO:0000256" key="2">
    <source>
        <dbReference type="ARBA" id="ARBA00022525"/>
    </source>
</evidence>
<evidence type="ECO:0000313" key="14">
    <source>
        <dbReference type="Proteomes" id="UP001153620"/>
    </source>
</evidence>
<protein>
    <recommendedName>
        <fullName evidence="15">CLIP domain-containing serine protease</fullName>
    </recommendedName>
</protein>
<dbReference type="InterPro" id="IPR001314">
    <property type="entry name" value="Peptidase_S1A"/>
</dbReference>
<dbReference type="PROSITE" id="PS00134">
    <property type="entry name" value="TRYPSIN_HIS"/>
    <property type="match status" value="1"/>
</dbReference>
<dbReference type="FunFam" id="2.40.10.10:FF:000028">
    <property type="entry name" value="Serine protease easter"/>
    <property type="match status" value="1"/>
</dbReference>
<organism evidence="13 14">
    <name type="scientific">Chironomus riparius</name>
    <dbReference type="NCBI Taxonomy" id="315576"/>
    <lineage>
        <taxon>Eukaryota</taxon>
        <taxon>Metazoa</taxon>
        <taxon>Ecdysozoa</taxon>
        <taxon>Arthropoda</taxon>
        <taxon>Hexapoda</taxon>
        <taxon>Insecta</taxon>
        <taxon>Pterygota</taxon>
        <taxon>Neoptera</taxon>
        <taxon>Endopterygota</taxon>
        <taxon>Diptera</taxon>
        <taxon>Nematocera</taxon>
        <taxon>Chironomoidea</taxon>
        <taxon>Chironomidae</taxon>
        <taxon>Chironominae</taxon>
        <taxon>Chironomus</taxon>
    </lineage>
</organism>
<dbReference type="PROSITE" id="PS50240">
    <property type="entry name" value="TRYPSIN_DOM"/>
    <property type="match status" value="1"/>
</dbReference>
<evidence type="ECO:0000256" key="3">
    <source>
        <dbReference type="ARBA" id="ARBA00022588"/>
    </source>
</evidence>
<name>A0A9P0ITX7_9DIPT</name>
<dbReference type="GO" id="GO:0006508">
    <property type="term" value="P:proteolysis"/>
    <property type="evidence" value="ECO:0007669"/>
    <property type="project" value="UniProtKB-KW"/>
</dbReference>
<evidence type="ECO:0000256" key="7">
    <source>
        <dbReference type="ARBA" id="ARBA00023180"/>
    </source>
</evidence>
<keyword evidence="2" id="KW-0964">Secreted</keyword>
<evidence type="ECO:0008006" key="15">
    <source>
        <dbReference type="Google" id="ProtNLM"/>
    </source>
</evidence>
<comment type="similarity">
    <text evidence="8">Belongs to the peptidase S1 family. CLIP subfamily.</text>
</comment>
<dbReference type="InterPro" id="IPR022700">
    <property type="entry name" value="CLIP"/>
</dbReference>
<feature type="domain" description="Peptidase S1" evidence="11">
    <location>
        <begin position="136"/>
        <end position="390"/>
    </location>
</feature>
<dbReference type="PANTHER" id="PTHR24260:SF136">
    <property type="entry name" value="GH08193P-RELATED"/>
    <property type="match status" value="1"/>
</dbReference>
<dbReference type="PROSITE" id="PS51888">
    <property type="entry name" value="CLIP"/>
    <property type="match status" value="1"/>
</dbReference>
<evidence type="ECO:0000259" key="11">
    <source>
        <dbReference type="PROSITE" id="PS50240"/>
    </source>
</evidence>
<keyword evidence="6" id="KW-1015">Disulfide bond</keyword>
<dbReference type="GO" id="GO:0004252">
    <property type="term" value="F:serine-type endopeptidase activity"/>
    <property type="evidence" value="ECO:0007669"/>
    <property type="project" value="InterPro"/>
</dbReference>
<keyword evidence="3" id="KW-0399">Innate immunity</keyword>
<reference evidence="13" key="1">
    <citation type="submission" date="2022-01" db="EMBL/GenBank/DDBJ databases">
        <authorList>
            <person name="King R."/>
        </authorList>
    </citation>
    <scope>NUCLEOTIDE SEQUENCE</scope>
</reference>
<dbReference type="Pfam" id="PF00089">
    <property type="entry name" value="Trypsin"/>
    <property type="match status" value="1"/>
</dbReference>
<keyword evidence="9" id="KW-0378">Hydrolase</keyword>
<feature type="chain" id="PRO_5040118143" description="CLIP domain-containing serine protease" evidence="10">
    <location>
        <begin position="21"/>
        <end position="397"/>
    </location>
</feature>
<evidence type="ECO:0000256" key="8">
    <source>
        <dbReference type="ARBA" id="ARBA00024195"/>
    </source>
</evidence>
<keyword evidence="9" id="KW-0720">Serine protease</keyword>
<dbReference type="InterPro" id="IPR033116">
    <property type="entry name" value="TRYPSIN_SER"/>
</dbReference>
<evidence type="ECO:0000313" key="13">
    <source>
        <dbReference type="EMBL" id="CAH1716510.1"/>
    </source>
</evidence>
<dbReference type="InterPro" id="IPR043504">
    <property type="entry name" value="Peptidase_S1_PA_chymotrypsin"/>
</dbReference>
<dbReference type="EMBL" id="OU895877">
    <property type="protein sequence ID" value="CAH1716510.1"/>
    <property type="molecule type" value="Genomic_DNA"/>
</dbReference>
<keyword evidence="14" id="KW-1185">Reference proteome</keyword>
<evidence type="ECO:0000256" key="5">
    <source>
        <dbReference type="ARBA" id="ARBA00022859"/>
    </source>
</evidence>
<dbReference type="InterPro" id="IPR009003">
    <property type="entry name" value="Peptidase_S1_PA"/>
</dbReference>
<evidence type="ECO:0000256" key="6">
    <source>
        <dbReference type="ARBA" id="ARBA00023157"/>
    </source>
</evidence>
<keyword evidence="7" id="KW-0325">Glycoprotein</keyword>